<keyword evidence="1" id="KW-0802">TPR repeat</keyword>
<dbReference type="PROSITE" id="PS50005">
    <property type="entry name" value="TPR"/>
    <property type="match status" value="1"/>
</dbReference>
<comment type="caution">
    <text evidence="2">The sequence shown here is derived from an EMBL/GenBank/DDBJ whole genome shotgun (WGS) entry which is preliminary data.</text>
</comment>
<feature type="repeat" description="TPR" evidence="1">
    <location>
        <begin position="68"/>
        <end position="101"/>
    </location>
</feature>
<dbReference type="InterPro" id="IPR026906">
    <property type="entry name" value="LRR_5"/>
</dbReference>
<dbReference type="InterPro" id="IPR032675">
    <property type="entry name" value="LRR_dom_sf"/>
</dbReference>
<reference evidence="2" key="1">
    <citation type="journal article" date="2021" name="PeerJ">
        <title>Extensive microbial diversity within the chicken gut microbiome revealed by metagenomics and culture.</title>
        <authorList>
            <person name="Gilroy R."/>
            <person name="Ravi A."/>
            <person name="Getino M."/>
            <person name="Pursley I."/>
            <person name="Horton D.L."/>
            <person name="Alikhan N.F."/>
            <person name="Baker D."/>
            <person name="Gharbi K."/>
            <person name="Hall N."/>
            <person name="Watson M."/>
            <person name="Adriaenssens E.M."/>
            <person name="Foster-Nyarko E."/>
            <person name="Jarju S."/>
            <person name="Secka A."/>
            <person name="Antonio M."/>
            <person name="Oren A."/>
            <person name="Chaudhuri R.R."/>
            <person name="La Ragione R."/>
            <person name="Hildebrand F."/>
            <person name="Pallen M.J."/>
        </authorList>
    </citation>
    <scope>NUCLEOTIDE SEQUENCE</scope>
    <source>
        <strain evidence="2">CHK192-19661</strain>
    </source>
</reference>
<dbReference type="EMBL" id="DXCF01000020">
    <property type="protein sequence ID" value="HIZ09611.1"/>
    <property type="molecule type" value="Genomic_DNA"/>
</dbReference>
<dbReference type="Gene3D" id="3.80.10.10">
    <property type="entry name" value="Ribonuclease Inhibitor"/>
    <property type="match status" value="1"/>
</dbReference>
<dbReference type="InterPro" id="IPR011990">
    <property type="entry name" value="TPR-like_helical_dom_sf"/>
</dbReference>
<dbReference type="NCBIfam" id="NF041770">
    <property type="entry name" value="CFI_box_CTERM"/>
    <property type="match status" value="1"/>
</dbReference>
<evidence type="ECO:0000256" key="1">
    <source>
        <dbReference type="PROSITE-ProRule" id="PRU00339"/>
    </source>
</evidence>
<evidence type="ECO:0000313" key="3">
    <source>
        <dbReference type="Proteomes" id="UP000824025"/>
    </source>
</evidence>
<proteinExistence type="predicted"/>
<dbReference type="InterPro" id="IPR049886">
    <property type="entry name" value="CFI_box_CTERM_dom"/>
</dbReference>
<reference evidence="2" key="2">
    <citation type="submission" date="2021-04" db="EMBL/GenBank/DDBJ databases">
        <authorList>
            <person name="Gilroy R."/>
        </authorList>
    </citation>
    <scope>NUCLEOTIDE SEQUENCE</scope>
    <source>
        <strain evidence="2">CHK192-19661</strain>
    </source>
</reference>
<name>A0A9D2IIB6_9FIRM</name>
<gene>
    <name evidence="2" type="ORF">H9726_03895</name>
</gene>
<dbReference type="SUPFAM" id="SSF48452">
    <property type="entry name" value="TPR-like"/>
    <property type="match status" value="1"/>
</dbReference>
<evidence type="ECO:0000313" key="2">
    <source>
        <dbReference type="EMBL" id="HIZ09611.1"/>
    </source>
</evidence>
<dbReference type="AlphaFoldDB" id="A0A9D2IIB6"/>
<organism evidence="2 3">
    <name type="scientific">Candidatus Borkfalkia avicola</name>
    <dbReference type="NCBI Taxonomy" id="2838503"/>
    <lineage>
        <taxon>Bacteria</taxon>
        <taxon>Bacillati</taxon>
        <taxon>Bacillota</taxon>
        <taxon>Clostridia</taxon>
        <taxon>Christensenellales</taxon>
        <taxon>Christensenellaceae</taxon>
        <taxon>Candidatus Borkfalkia</taxon>
    </lineage>
</organism>
<dbReference type="InterPro" id="IPR019734">
    <property type="entry name" value="TPR_rpt"/>
</dbReference>
<dbReference type="Pfam" id="PF13306">
    <property type="entry name" value="LRR_5"/>
    <property type="match status" value="2"/>
</dbReference>
<accession>A0A9D2IIB6</accession>
<protein>
    <submittedName>
        <fullName evidence="2">Leucine-rich repeat domain-containing protein</fullName>
    </submittedName>
</protein>
<feature type="non-terminal residue" evidence="2">
    <location>
        <position position="554"/>
    </location>
</feature>
<sequence>MPLVPAVCTQCGAPIEVDNAKEAGICPHCGTAFITEKAINNYITQHVSSTSVSQTIVKNIYGREKTEAEEYVARGLSFLGLGEYGNAENCFAQAVEAAPGDIENHILLPRAQTRDFRAYYLTDSPEFDRIEKLAQTADMAAIQEKYGFSFRRDKEYRLRAYREAATLKRPQNGDLRKRFSDVGLYIDADAAAERAVSALCSDGAFTDEERAAFLEEYIDDFTDPATGVLTVFTAALFPQKDGFYDLTEVKRPVRFTHAREKNLRLCAENFYRSGSYAADEIRIAAAGTFDAGSMSYLHADTLVFEEGVEEIVCTNSSPTILTPHVVFPDSLRSIGQNSFRLPKGNFSLQFGSGLRSVGSGAFATYDGETADSETLELPEGLEELAGGAFFGCRIKTAVLPKSLKRVGPFLFSFSKNTSVYGVMNDCMLICRGSTSEFSPDWCRRPNSLTDKPEYYTVFDVPNNTVYMHFPPSTPEQESAEREGLRRYKRFADFDENQTEFCRPGQQPQPPAKKGGCYIATAVYGSYDCPQVWTLRRYRDFSLSRTAPGRLFVKL</sequence>
<dbReference type="Proteomes" id="UP000824025">
    <property type="component" value="Unassembled WGS sequence"/>
</dbReference>